<dbReference type="Pfam" id="PF10996">
    <property type="entry name" value="Beta-Casp"/>
    <property type="match status" value="1"/>
</dbReference>
<dbReference type="GO" id="GO:0004521">
    <property type="term" value="F:RNA endonuclease activity"/>
    <property type="evidence" value="ECO:0007669"/>
    <property type="project" value="TreeGrafter"/>
</dbReference>
<feature type="region of interest" description="Disordered" evidence="2">
    <location>
        <begin position="20"/>
        <end position="76"/>
    </location>
</feature>
<evidence type="ECO:0000259" key="4">
    <source>
        <dbReference type="SMART" id="SM01027"/>
    </source>
</evidence>
<dbReference type="AlphaFoldDB" id="Q3JJT2"/>
<dbReference type="InterPro" id="IPR022712">
    <property type="entry name" value="Beta_Casp"/>
</dbReference>
<dbReference type="Pfam" id="PF07521">
    <property type="entry name" value="RMMBL"/>
    <property type="match status" value="1"/>
</dbReference>
<proteinExistence type="predicted"/>
<reference evidence="5 6" key="1">
    <citation type="submission" date="2005-09" db="EMBL/GenBank/DDBJ databases">
        <authorList>
            <person name="Woods D.E."/>
            <person name="Nierman W.C."/>
        </authorList>
    </citation>
    <scope>NUCLEOTIDE SEQUENCE [LARGE SCALE GENOMIC DNA]</scope>
    <source>
        <strain evidence="5 6">1710b</strain>
    </source>
</reference>
<evidence type="ECO:0000313" key="6">
    <source>
        <dbReference type="Proteomes" id="UP000002700"/>
    </source>
</evidence>
<feature type="domain" description="Beta-Casp" evidence="4">
    <location>
        <begin position="391"/>
        <end position="510"/>
    </location>
</feature>
<dbReference type="GO" id="GO:0016787">
    <property type="term" value="F:hydrolase activity"/>
    <property type="evidence" value="ECO:0007669"/>
    <property type="project" value="UniProtKB-KW"/>
</dbReference>
<evidence type="ECO:0000259" key="3">
    <source>
        <dbReference type="SMART" id="SM00849"/>
    </source>
</evidence>
<dbReference type="Gene3D" id="3.40.50.10890">
    <property type="match status" value="1"/>
</dbReference>
<dbReference type="CDD" id="cd16295">
    <property type="entry name" value="TTHA0252-CPSF-like_MBL-fold"/>
    <property type="match status" value="1"/>
</dbReference>
<evidence type="ECO:0000256" key="1">
    <source>
        <dbReference type="ARBA" id="ARBA00022801"/>
    </source>
</evidence>
<dbReference type="SMART" id="SM01027">
    <property type="entry name" value="Beta-Casp"/>
    <property type="match status" value="1"/>
</dbReference>
<keyword evidence="1" id="KW-0378">Hydrolase</keyword>
<dbReference type="EMBL" id="CP000125">
    <property type="protein sequence ID" value="ABA53340.1"/>
    <property type="molecule type" value="Genomic_DNA"/>
</dbReference>
<evidence type="ECO:0000256" key="2">
    <source>
        <dbReference type="SAM" id="MobiDB-lite"/>
    </source>
</evidence>
<organism evidence="5 6">
    <name type="scientific">Burkholderia pseudomallei (strain 1710b)</name>
    <dbReference type="NCBI Taxonomy" id="320372"/>
    <lineage>
        <taxon>Bacteria</taxon>
        <taxon>Pseudomonadati</taxon>
        <taxon>Pseudomonadota</taxon>
        <taxon>Betaproteobacteria</taxon>
        <taxon>Burkholderiales</taxon>
        <taxon>Burkholderiaceae</taxon>
        <taxon>Burkholderia</taxon>
        <taxon>pseudomallei group</taxon>
    </lineage>
</organism>
<dbReference type="InterPro" id="IPR036866">
    <property type="entry name" value="RibonucZ/Hydroxyglut_hydro"/>
</dbReference>
<gene>
    <name evidence="5" type="ordered locus">BURPS1710b_A1013</name>
</gene>
<dbReference type="InterPro" id="IPR001279">
    <property type="entry name" value="Metallo-B-lactamas"/>
</dbReference>
<dbReference type="SMART" id="SM00849">
    <property type="entry name" value="Lactamase_B"/>
    <property type="match status" value="1"/>
</dbReference>
<dbReference type="Gene3D" id="3.60.15.10">
    <property type="entry name" value="Ribonuclease Z/Hydroxyacylglutathione hydrolase-like"/>
    <property type="match status" value="1"/>
</dbReference>
<dbReference type="KEGG" id="bpm:BURPS1710b_A1013"/>
<dbReference type="Pfam" id="PF00753">
    <property type="entry name" value="Lactamase_B"/>
    <property type="match status" value="1"/>
</dbReference>
<feature type="compositionally biased region" description="Low complexity" evidence="2">
    <location>
        <begin position="37"/>
        <end position="50"/>
    </location>
</feature>
<dbReference type="PANTHER" id="PTHR11203:SF37">
    <property type="entry name" value="INTEGRATOR COMPLEX SUBUNIT 11"/>
    <property type="match status" value="1"/>
</dbReference>
<dbReference type="HOGENOM" id="CLU_009673_5_2_4"/>
<dbReference type="EnsemblBacteria" id="ABA53340">
    <property type="protein sequence ID" value="ABA53340"/>
    <property type="gene ID" value="BURPS1710b_A1013"/>
</dbReference>
<dbReference type="PANTHER" id="PTHR11203">
    <property type="entry name" value="CLEAVAGE AND POLYADENYLATION SPECIFICITY FACTOR FAMILY MEMBER"/>
    <property type="match status" value="1"/>
</dbReference>
<feature type="domain" description="Metallo-beta-lactamase" evidence="3">
    <location>
        <begin position="157"/>
        <end position="386"/>
    </location>
</feature>
<dbReference type="SUPFAM" id="SSF56281">
    <property type="entry name" value="Metallo-hydrolase/oxidoreductase"/>
    <property type="match status" value="1"/>
</dbReference>
<name>Q3JJT2_BURP1</name>
<dbReference type="InterPro" id="IPR011108">
    <property type="entry name" value="RMMBL"/>
</dbReference>
<dbReference type="InterPro" id="IPR050698">
    <property type="entry name" value="MBL"/>
</dbReference>
<sequence length="603" mass="64887">MPRAQAAGEDAPCAASCLARGENRPRAAPHKRADAGALRSAASRRTPAAPCLRRTRSPPPACGRPSVPASISPRRSIPMHPLHATSPTADSCAAARPHPRLHPFMPLFVTPAGASPRGLIHVSKARVACSAMGASNTTRIPGGLMKLTFLGATETVTGSKYLLEDAGTRVLIDCGLFQGTKKLRLRNWSPLPVPADSIDAVVLTHAHLDHSGYLPVLVREGFRGPIYCTHGTAALCEIMLIDSARLLEEEADFANRHGYSKHHPALPLYTTDDAKRTLERLAPRDFDAPSALAGDLHFRLLPAGHILGAASVVVCWRHTLLAFSGDLGRAHDPIMRAPVPPVHADYLVVESTYGDRLHDASDPQTELADVFAKTFARGGVVVMPCFTVGRAQEILYYIAQLKQTGRMPHVPVFLDSPMATSVTEIYRRRLSDHRLTMSDADAIGHAAVMVRTVEQSKAIADHHGPMVIIAGSGMATGGRVLHHLARYAPDSRNTVLLVGYQAAGTRGAALAAHEPTLKIHGEYVRVRAQVQMISSLSAHADYGEILGWLGAQSSAPARTFVTHGEPAAADALRRRIEETLHWRCDVPSYLESVELEDAPTRAA</sequence>
<accession>Q3JJT2</accession>
<protein>
    <submittedName>
        <fullName evidence="5">Metallo-beta-lactamase family protein</fullName>
    </submittedName>
</protein>
<dbReference type="Proteomes" id="UP000002700">
    <property type="component" value="Chromosome II"/>
</dbReference>
<evidence type="ECO:0000313" key="5">
    <source>
        <dbReference type="EMBL" id="ABA53340.1"/>
    </source>
</evidence>